<name>A0A8H7H3R0_9AGAM</name>
<proteinExistence type="predicted"/>
<organism evidence="3 4">
    <name type="scientific">Rhizoctonia solani</name>
    <dbReference type="NCBI Taxonomy" id="456999"/>
    <lineage>
        <taxon>Eukaryota</taxon>
        <taxon>Fungi</taxon>
        <taxon>Dikarya</taxon>
        <taxon>Basidiomycota</taxon>
        <taxon>Agaricomycotina</taxon>
        <taxon>Agaricomycetes</taxon>
        <taxon>Cantharellales</taxon>
        <taxon>Ceratobasidiaceae</taxon>
        <taxon>Rhizoctonia</taxon>
    </lineage>
</organism>
<dbReference type="Proteomes" id="UP000650582">
    <property type="component" value="Unassembled WGS sequence"/>
</dbReference>
<dbReference type="PANTHER" id="PTHR19303:SF73">
    <property type="entry name" value="PROTEIN PDC2"/>
    <property type="match status" value="1"/>
</dbReference>
<accession>A0A8H7H3R0</accession>
<protein>
    <submittedName>
        <fullName evidence="3">CENP-B ARS binding protein-like protein</fullName>
    </submittedName>
</protein>
<evidence type="ECO:0000259" key="2">
    <source>
        <dbReference type="PROSITE" id="PS51253"/>
    </source>
</evidence>
<evidence type="ECO:0000313" key="3">
    <source>
        <dbReference type="EMBL" id="KAF8670831.1"/>
    </source>
</evidence>
<evidence type="ECO:0000313" key="4">
    <source>
        <dbReference type="Proteomes" id="UP000650582"/>
    </source>
</evidence>
<dbReference type="InterPro" id="IPR004875">
    <property type="entry name" value="DDE_SF_endonuclease_dom"/>
</dbReference>
<dbReference type="PANTHER" id="PTHR19303">
    <property type="entry name" value="TRANSPOSON"/>
    <property type="match status" value="1"/>
</dbReference>
<dbReference type="SUPFAM" id="SSF46689">
    <property type="entry name" value="Homeodomain-like"/>
    <property type="match status" value="1"/>
</dbReference>
<dbReference type="GO" id="GO:0005634">
    <property type="term" value="C:nucleus"/>
    <property type="evidence" value="ECO:0007669"/>
    <property type="project" value="TreeGrafter"/>
</dbReference>
<dbReference type="InterPro" id="IPR050863">
    <property type="entry name" value="CenT-Element_Derived"/>
</dbReference>
<dbReference type="Pfam" id="PF03184">
    <property type="entry name" value="DDE_1"/>
    <property type="match status" value="1"/>
</dbReference>
<sequence>MHPPLEAPPPPKHPSRKRRLSAVAEHPLKRQKCQSLTNYDRIQIINSIHERPAGTPIYSVIPVLRAKGYTTLVPSTLTRLLKKEQKIREYISANPQRYYEKRPPILTCPEVDFAVAQWVIQKLHTTDLRLTDELIQGKAREFASLLGHSDKGLKFSNGWLQRFKVRMGLSQHIFHGEAASAPIDRIQDERTRLLAIIIWYAPFNVYNVDETALLYCLVPSRGLALEKTPGLKLDKKRITYMFCANMDGSDKLPPLIIGRAKQPRCFEKVSAYKQGFYYFWNTKAWMVHSIWKRFLSDLNETMRRQGRRILLLCDNAPSHKHDPAEYPHVQVEFLGPNLTSWIQPMDGGIIASFKAQYKRQFIQLALERDNQGIQDIYKIDQLQAMYLADSAWKVVTRETIHNCWKHVGLVPSTPNVHVLSAPNVFYPSFNPGDNYPLGESAWYGEDNKMTIHPEYQQEFYQFDVDMATEGVWTDQEMLQQIIAERRDGFMGEEDSGYDLEDYYRRQQSYKR</sequence>
<evidence type="ECO:0000256" key="1">
    <source>
        <dbReference type="ARBA" id="ARBA00023125"/>
    </source>
</evidence>
<comment type="caution">
    <text evidence="3">The sequence shown here is derived from an EMBL/GenBank/DDBJ whole genome shotgun (WGS) entry which is preliminary data.</text>
</comment>
<dbReference type="AlphaFoldDB" id="A0A8H7H3R0"/>
<gene>
    <name evidence="3" type="ORF">RHS04_08532</name>
</gene>
<keyword evidence="1" id="KW-0238">DNA-binding</keyword>
<reference evidence="3" key="1">
    <citation type="submission" date="2020-09" db="EMBL/GenBank/DDBJ databases">
        <title>Comparative genome analyses of four rice-infecting Rhizoctonia solani isolates reveal extensive enrichment of homogalacturonan modification genes.</title>
        <authorList>
            <person name="Lee D.-Y."/>
            <person name="Jeon J."/>
            <person name="Kim K.-T."/>
            <person name="Cheong K."/>
            <person name="Song H."/>
            <person name="Choi G."/>
            <person name="Ko J."/>
            <person name="Opiyo S.O."/>
            <person name="Zuo S."/>
            <person name="Madhav S."/>
            <person name="Lee Y.-H."/>
            <person name="Wang G.-L."/>
        </authorList>
    </citation>
    <scope>NUCLEOTIDE SEQUENCE</scope>
    <source>
        <strain evidence="3">AG1-IA YN-7</strain>
    </source>
</reference>
<dbReference type="EMBL" id="JACYCC010000222">
    <property type="protein sequence ID" value="KAF8670831.1"/>
    <property type="molecule type" value="Genomic_DNA"/>
</dbReference>
<dbReference type="InterPro" id="IPR009057">
    <property type="entry name" value="Homeodomain-like_sf"/>
</dbReference>
<dbReference type="GO" id="GO:0003677">
    <property type="term" value="F:DNA binding"/>
    <property type="evidence" value="ECO:0007669"/>
    <property type="project" value="UniProtKB-KW"/>
</dbReference>
<dbReference type="Gene3D" id="1.10.10.60">
    <property type="entry name" value="Homeodomain-like"/>
    <property type="match status" value="1"/>
</dbReference>
<dbReference type="SMART" id="SM00674">
    <property type="entry name" value="CENPB"/>
    <property type="match status" value="1"/>
</dbReference>
<dbReference type="Pfam" id="PF03221">
    <property type="entry name" value="HTH_Tnp_Tc5"/>
    <property type="match status" value="1"/>
</dbReference>
<dbReference type="PROSITE" id="PS51253">
    <property type="entry name" value="HTH_CENPB"/>
    <property type="match status" value="1"/>
</dbReference>
<dbReference type="InterPro" id="IPR006600">
    <property type="entry name" value="HTH_CenpB_DNA-bd_dom"/>
</dbReference>
<feature type="domain" description="HTH CENPB-type" evidence="2">
    <location>
        <begin position="99"/>
        <end position="173"/>
    </location>
</feature>